<dbReference type="PANTHER" id="PTHR43819">
    <property type="entry name" value="ARCHAEAL-TYPE GLUTAMATE SYNTHASE [NADPH]"/>
    <property type="match status" value="1"/>
</dbReference>
<dbReference type="OrthoDB" id="9758182at2"/>
<dbReference type="Pfam" id="PF01645">
    <property type="entry name" value="Glu_synthase"/>
    <property type="match status" value="1"/>
</dbReference>
<evidence type="ECO:0000313" key="5">
    <source>
        <dbReference type="Proteomes" id="UP000267187"/>
    </source>
</evidence>
<evidence type="ECO:0000256" key="1">
    <source>
        <dbReference type="ARBA" id="ARBA00009716"/>
    </source>
</evidence>
<evidence type="ECO:0000259" key="3">
    <source>
        <dbReference type="Pfam" id="PF01645"/>
    </source>
</evidence>
<keyword evidence="5" id="KW-1185">Reference proteome</keyword>
<dbReference type="InterPro" id="IPR002932">
    <property type="entry name" value="Glu_synthdom"/>
</dbReference>
<accession>A0A3M0A8Y8</accession>
<dbReference type="PANTHER" id="PTHR43819:SF1">
    <property type="entry name" value="ARCHAEAL-TYPE GLUTAMATE SYNTHASE [NADPH]"/>
    <property type="match status" value="1"/>
</dbReference>
<dbReference type="InterPro" id="IPR024188">
    <property type="entry name" value="GltB"/>
</dbReference>
<dbReference type="GO" id="GO:0006537">
    <property type="term" value="P:glutamate biosynthetic process"/>
    <property type="evidence" value="ECO:0007669"/>
    <property type="project" value="InterPro"/>
</dbReference>
<proteinExistence type="inferred from homology"/>
<dbReference type="PIRSF" id="PIRSF006429">
    <property type="entry name" value="GOGAT_lg_2"/>
    <property type="match status" value="1"/>
</dbReference>
<dbReference type="Proteomes" id="UP000267187">
    <property type="component" value="Unassembled WGS sequence"/>
</dbReference>
<evidence type="ECO:0000256" key="2">
    <source>
        <dbReference type="PIRNR" id="PIRNR006429"/>
    </source>
</evidence>
<name>A0A3M0A8Y8_9GAMM</name>
<dbReference type="InterPro" id="IPR013785">
    <property type="entry name" value="Aldolase_TIM"/>
</dbReference>
<dbReference type="AlphaFoldDB" id="A0A3M0A8Y8"/>
<dbReference type="GO" id="GO:0015930">
    <property type="term" value="F:glutamate synthase activity"/>
    <property type="evidence" value="ECO:0007669"/>
    <property type="project" value="InterPro"/>
</dbReference>
<protein>
    <submittedName>
        <fullName evidence="4">Glutamate synthase domain-containing protein 2</fullName>
    </submittedName>
</protein>
<dbReference type="EMBL" id="REFJ01000003">
    <property type="protein sequence ID" value="RMA79969.1"/>
    <property type="molecule type" value="Genomic_DNA"/>
</dbReference>
<dbReference type="Gene3D" id="3.20.20.70">
    <property type="entry name" value="Aldolase class I"/>
    <property type="match status" value="1"/>
</dbReference>
<evidence type="ECO:0000313" key="4">
    <source>
        <dbReference type="EMBL" id="RMA79969.1"/>
    </source>
</evidence>
<feature type="domain" description="Glutamate synthase" evidence="3">
    <location>
        <begin position="123"/>
        <end position="469"/>
    </location>
</feature>
<reference evidence="4 5" key="1">
    <citation type="submission" date="2018-10" db="EMBL/GenBank/DDBJ databases">
        <title>Genomic Encyclopedia of Type Strains, Phase IV (KMG-IV): sequencing the most valuable type-strain genomes for metagenomic binning, comparative biology and taxonomic classification.</title>
        <authorList>
            <person name="Goeker M."/>
        </authorList>
    </citation>
    <scope>NUCLEOTIDE SEQUENCE [LARGE SCALE GENOMIC DNA]</scope>
    <source>
        <strain evidence="4 5">DSM 25080</strain>
    </source>
</reference>
<comment type="similarity">
    <text evidence="1 2">Belongs to the glutamate synthase family.</text>
</comment>
<comment type="caution">
    <text evidence="4">The sequence shown here is derived from an EMBL/GenBank/DDBJ whole genome shotgun (WGS) entry which is preliminary data.</text>
</comment>
<organism evidence="4 5">
    <name type="scientific">Umboniibacter marinipuniceus</name>
    <dbReference type="NCBI Taxonomy" id="569599"/>
    <lineage>
        <taxon>Bacteria</taxon>
        <taxon>Pseudomonadati</taxon>
        <taxon>Pseudomonadota</taxon>
        <taxon>Gammaproteobacteria</taxon>
        <taxon>Cellvibrionales</taxon>
        <taxon>Cellvibrionaceae</taxon>
        <taxon>Umboniibacter</taxon>
    </lineage>
</organism>
<dbReference type="RefSeq" id="WP_121876664.1">
    <property type="nucleotide sequence ID" value="NZ_REFJ01000003.1"/>
</dbReference>
<dbReference type="SUPFAM" id="SSF51395">
    <property type="entry name" value="FMN-linked oxidoreductases"/>
    <property type="match status" value="1"/>
</dbReference>
<gene>
    <name evidence="4" type="ORF">DFR27_1325</name>
</gene>
<dbReference type="CDD" id="cd02808">
    <property type="entry name" value="GltS_FMN"/>
    <property type="match status" value="1"/>
</dbReference>
<sequence length="522" mass="56620">MTLMQRVLLLVSTVGNVFAAGIAVVFDSYFLLLLTLSYSVIGLYDVLLNRHTITTLYPVVAHIRFILESFHDEIHQYFVASNTEEKPFNREQRNTVYRRAKRLNDAKAFGTEHDLYEENYLSIEHSIYPVEVTEAAKRHVIGSSSCTKPYSASRLNTSAMSFGSLSANAISALNRAAKIGGYYHNTGEGGISPYHQQGGDLVWQIGSGLFGCRTASGTFDEDKFKEAASKDMVKMIEIKLSQGAKPGHGGVLPKEKITEEIAAVRLIATDEDCVSPARHPFAASPEGLMQNIARLRALSGGKPVGFKLCLGRPVEFVQLVKAMINTQIVPDFITVDGAEGGTGAAPVEFSNRLGYPVAEGIAFVNQVLTGAGLRSEITVIASGKTATGFDVLSKLALGADVVNAARTMMLAMGCIQSQSCHTNHCPTGIATQDPVRSSALDPASKSVRIANFQAATCEHFFELLGAMGLADPAQLKPWMIKRRDGDGNISDCIEPEQLLANGQLLTDDIPERWRQLWSTDVT</sequence>